<sequence>MMGAIHGVLLKGTKVVEKRKVLSLSAETKDGPSMIVNIIVIGQSNKFGLAWFYGVR</sequence>
<proteinExistence type="predicted"/>
<evidence type="ECO:0000313" key="1">
    <source>
        <dbReference type="EMBL" id="PKA46642.1"/>
    </source>
</evidence>
<reference evidence="1 2" key="1">
    <citation type="journal article" date="2017" name="Nature">
        <title>The Apostasia genome and the evolution of orchids.</title>
        <authorList>
            <person name="Zhang G.Q."/>
            <person name="Liu K.W."/>
            <person name="Li Z."/>
            <person name="Lohaus R."/>
            <person name="Hsiao Y.Y."/>
            <person name="Niu S.C."/>
            <person name="Wang J.Y."/>
            <person name="Lin Y.C."/>
            <person name="Xu Q."/>
            <person name="Chen L.J."/>
            <person name="Yoshida K."/>
            <person name="Fujiwara S."/>
            <person name="Wang Z.W."/>
            <person name="Zhang Y.Q."/>
            <person name="Mitsuda N."/>
            <person name="Wang M."/>
            <person name="Liu G.H."/>
            <person name="Pecoraro L."/>
            <person name="Huang H.X."/>
            <person name="Xiao X.J."/>
            <person name="Lin M."/>
            <person name="Wu X.Y."/>
            <person name="Wu W.L."/>
            <person name="Chen Y.Y."/>
            <person name="Chang S.B."/>
            <person name="Sakamoto S."/>
            <person name="Ohme-Takagi M."/>
            <person name="Yagi M."/>
            <person name="Zeng S.J."/>
            <person name="Shen C.Y."/>
            <person name="Yeh C.M."/>
            <person name="Luo Y.B."/>
            <person name="Tsai W.C."/>
            <person name="Van de Peer Y."/>
            <person name="Liu Z.J."/>
        </authorList>
    </citation>
    <scope>NUCLEOTIDE SEQUENCE [LARGE SCALE GENOMIC DNA]</scope>
    <source>
        <strain evidence="2">cv. Shenzhen</strain>
        <tissue evidence="1">Stem</tissue>
    </source>
</reference>
<protein>
    <submittedName>
        <fullName evidence="1">Uncharacterized protein</fullName>
    </submittedName>
</protein>
<evidence type="ECO:0000313" key="2">
    <source>
        <dbReference type="Proteomes" id="UP000236161"/>
    </source>
</evidence>
<name>A0A2H9ZTM5_9ASPA</name>
<dbReference type="AlphaFoldDB" id="A0A2H9ZTM5"/>
<accession>A0A2H9ZTM5</accession>
<dbReference type="Proteomes" id="UP000236161">
    <property type="component" value="Unassembled WGS sequence"/>
</dbReference>
<organism evidence="1 2">
    <name type="scientific">Apostasia shenzhenica</name>
    <dbReference type="NCBI Taxonomy" id="1088818"/>
    <lineage>
        <taxon>Eukaryota</taxon>
        <taxon>Viridiplantae</taxon>
        <taxon>Streptophyta</taxon>
        <taxon>Embryophyta</taxon>
        <taxon>Tracheophyta</taxon>
        <taxon>Spermatophyta</taxon>
        <taxon>Magnoliopsida</taxon>
        <taxon>Liliopsida</taxon>
        <taxon>Asparagales</taxon>
        <taxon>Orchidaceae</taxon>
        <taxon>Apostasioideae</taxon>
        <taxon>Apostasia</taxon>
    </lineage>
</organism>
<gene>
    <name evidence="1" type="ORF">AXF42_Ash019383</name>
</gene>
<keyword evidence="2" id="KW-1185">Reference proteome</keyword>
<dbReference type="EMBL" id="KZ454129">
    <property type="protein sequence ID" value="PKA46642.1"/>
    <property type="molecule type" value="Genomic_DNA"/>
</dbReference>